<feature type="domain" description="HTH luxR-type" evidence="4">
    <location>
        <begin position="132"/>
        <end position="197"/>
    </location>
</feature>
<sequence length="209" mass="23750">MNTANSTLPQQPQVAIIDSNTFAAIGLRSLLKDIMPEITVDCFRSFSELETNDMQLYYHFFVTEHILFTNLQFFRDNKKKTIVLTSTNEPSLVVEKFHSVNVNVSESELVKSLLHLEQSAHAHGNKFPEHTAKEMSKGLSPREIEVLTHIVRGYINKEIADKLCISLSTVITHRKNITEKLKRKSVGALTVYAVMQGYIDIEEIDKLSD</sequence>
<dbReference type="PANTHER" id="PTHR44688">
    <property type="entry name" value="DNA-BINDING TRANSCRIPTIONAL ACTIVATOR DEVR_DOSR"/>
    <property type="match status" value="1"/>
</dbReference>
<dbReference type="Pfam" id="PF00196">
    <property type="entry name" value="GerE"/>
    <property type="match status" value="1"/>
</dbReference>
<keyword evidence="3" id="KW-0804">Transcription</keyword>
<evidence type="ECO:0000259" key="4">
    <source>
        <dbReference type="PROSITE" id="PS50043"/>
    </source>
</evidence>
<keyword evidence="6" id="KW-1185">Reference proteome</keyword>
<comment type="caution">
    <text evidence="5">The sequence shown here is derived from an EMBL/GenBank/DDBJ whole genome shotgun (WGS) entry which is preliminary data.</text>
</comment>
<keyword evidence="2" id="KW-0238">DNA-binding</keyword>
<dbReference type="PRINTS" id="PR00038">
    <property type="entry name" value="HTHLUXR"/>
</dbReference>
<proteinExistence type="predicted"/>
<accession>A0A0D0HDP8</accession>
<evidence type="ECO:0000313" key="6">
    <source>
        <dbReference type="Proteomes" id="UP000032046"/>
    </source>
</evidence>
<evidence type="ECO:0000256" key="1">
    <source>
        <dbReference type="ARBA" id="ARBA00023015"/>
    </source>
</evidence>
<evidence type="ECO:0000256" key="2">
    <source>
        <dbReference type="ARBA" id="ARBA00023125"/>
    </source>
</evidence>
<dbReference type="STRING" id="1602171.ST44_04875"/>
<gene>
    <name evidence="5" type="ORF">ST44_04875</name>
</gene>
<reference evidence="5 6" key="1">
    <citation type="submission" date="2015-01" db="EMBL/GenBank/DDBJ databases">
        <title>Comparative genomics of non-oral Prevotella species.</title>
        <authorList>
            <person name="Accetto T."/>
            <person name="Nograsek B."/>
            <person name="Avgustin G."/>
        </authorList>
    </citation>
    <scope>NUCLEOTIDE SEQUENCE [LARGE SCALE GENOMIC DNA]</scope>
    <source>
        <strain evidence="5 6">P5-119</strain>
    </source>
</reference>
<dbReference type="SMART" id="SM00421">
    <property type="entry name" value="HTH_LUXR"/>
    <property type="match status" value="1"/>
</dbReference>
<dbReference type="GO" id="GO:0003677">
    <property type="term" value="F:DNA binding"/>
    <property type="evidence" value="ECO:0007669"/>
    <property type="project" value="UniProtKB-KW"/>
</dbReference>
<dbReference type="PROSITE" id="PS50043">
    <property type="entry name" value="HTH_LUXR_2"/>
    <property type="match status" value="1"/>
</dbReference>
<protein>
    <recommendedName>
        <fullName evidence="4">HTH luxR-type domain-containing protein</fullName>
    </recommendedName>
</protein>
<name>A0A0D0HDP8_9BACT</name>
<dbReference type="InterPro" id="IPR000792">
    <property type="entry name" value="Tscrpt_reg_LuxR_C"/>
</dbReference>
<dbReference type="SUPFAM" id="SSF46894">
    <property type="entry name" value="C-terminal effector domain of the bipartite response regulators"/>
    <property type="match status" value="1"/>
</dbReference>
<dbReference type="EMBL" id="JXQK01000048">
    <property type="protein sequence ID" value="KIP63070.1"/>
    <property type="molecule type" value="Genomic_DNA"/>
</dbReference>
<dbReference type="InterPro" id="IPR016032">
    <property type="entry name" value="Sig_transdc_resp-reg_C-effctor"/>
</dbReference>
<dbReference type="GO" id="GO:0006355">
    <property type="term" value="P:regulation of DNA-templated transcription"/>
    <property type="evidence" value="ECO:0007669"/>
    <property type="project" value="InterPro"/>
</dbReference>
<dbReference type="AlphaFoldDB" id="A0A0D0HDP8"/>
<keyword evidence="1" id="KW-0805">Transcription regulation</keyword>
<dbReference type="InterPro" id="IPR036388">
    <property type="entry name" value="WH-like_DNA-bd_sf"/>
</dbReference>
<organism evidence="5 6">
    <name type="scientific">Prevotella pectinovora</name>
    <dbReference type="NCBI Taxonomy" id="1602169"/>
    <lineage>
        <taxon>Bacteria</taxon>
        <taxon>Pseudomonadati</taxon>
        <taxon>Bacteroidota</taxon>
        <taxon>Bacteroidia</taxon>
        <taxon>Bacteroidales</taxon>
        <taxon>Prevotellaceae</taxon>
        <taxon>Prevotella</taxon>
    </lineage>
</organism>
<evidence type="ECO:0000256" key="3">
    <source>
        <dbReference type="ARBA" id="ARBA00023163"/>
    </source>
</evidence>
<dbReference type="PROSITE" id="PS00622">
    <property type="entry name" value="HTH_LUXR_1"/>
    <property type="match status" value="1"/>
</dbReference>
<dbReference type="CDD" id="cd06170">
    <property type="entry name" value="LuxR_C_like"/>
    <property type="match status" value="1"/>
</dbReference>
<dbReference type="PANTHER" id="PTHR44688:SF16">
    <property type="entry name" value="DNA-BINDING TRANSCRIPTIONAL ACTIVATOR DEVR_DOSR"/>
    <property type="match status" value="1"/>
</dbReference>
<evidence type="ECO:0000313" key="5">
    <source>
        <dbReference type="EMBL" id="KIP63070.1"/>
    </source>
</evidence>
<dbReference type="Proteomes" id="UP000032046">
    <property type="component" value="Unassembled WGS sequence"/>
</dbReference>
<dbReference type="RefSeq" id="WP_042518584.1">
    <property type="nucleotide sequence ID" value="NZ_JXQK01000048.1"/>
</dbReference>
<dbReference type="Gene3D" id="1.10.10.10">
    <property type="entry name" value="Winged helix-like DNA-binding domain superfamily/Winged helix DNA-binding domain"/>
    <property type="match status" value="1"/>
</dbReference>